<dbReference type="Gene3D" id="1.10.30.50">
    <property type="match status" value="1"/>
</dbReference>
<dbReference type="GO" id="GO:0004519">
    <property type="term" value="F:endonuclease activity"/>
    <property type="evidence" value="ECO:0007669"/>
    <property type="project" value="UniProtKB-KW"/>
</dbReference>
<protein>
    <submittedName>
        <fullName evidence="2">HNH endonuclease</fullName>
    </submittedName>
</protein>
<keyword evidence="2" id="KW-0255">Endonuclease</keyword>
<dbReference type="AlphaFoldDB" id="A0A6B3LGP8"/>
<dbReference type="CDD" id="cd00085">
    <property type="entry name" value="HNHc"/>
    <property type="match status" value="1"/>
</dbReference>
<dbReference type="Pfam" id="PF01844">
    <property type="entry name" value="HNH"/>
    <property type="match status" value="1"/>
</dbReference>
<dbReference type="PANTHER" id="PTHR33877">
    <property type="entry name" value="SLL1193 PROTEIN"/>
    <property type="match status" value="1"/>
</dbReference>
<dbReference type="GO" id="GO:0008270">
    <property type="term" value="F:zinc ion binding"/>
    <property type="evidence" value="ECO:0007669"/>
    <property type="project" value="InterPro"/>
</dbReference>
<dbReference type="GO" id="GO:0003676">
    <property type="term" value="F:nucleic acid binding"/>
    <property type="evidence" value="ECO:0007669"/>
    <property type="project" value="InterPro"/>
</dbReference>
<dbReference type="SMART" id="SM00507">
    <property type="entry name" value="HNHc"/>
    <property type="match status" value="1"/>
</dbReference>
<dbReference type="PANTHER" id="PTHR33877:SF1">
    <property type="entry name" value="TYPE IV METHYL-DIRECTED RESTRICTION ENZYME ECOKMCRA"/>
    <property type="match status" value="1"/>
</dbReference>
<reference evidence="2 3" key="1">
    <citation type="submission" date="2020-12" db="EMBL/GenBank/DDBJ databases">
        <title>Sulforoseuscoccus oceanibium gen. nov., sp. nov., a representative of the phylum Verrucomicrobia with special cytoplasmic membrane, and proposal of Sulforoseuscoccusaceae fam. nov.</title>
        <authorList>
            <person name="Xi F."/>
        </authorList>
    </citation>
    <scope>NUCLEOTIDE SEQUENCE [LARGE SCALE GENOMIC DNA]</scope>
    <source>
        <strain evidence="2 3">T37</strain>
    </source>
</reference>
<evidence type="ECO:0000259" key="1">
    <source>
        <dbReference type="SMART" id="SM00507"/>
    </source>
</evidence>
<proteinExistence type="predicted"/>
<dbReference type="InterPro" id="IPR003615">
    <property type="entry name" value="HNH_nuc"/>
</dbReference>
<name>A0A6B3LGP8_9BACT</name>
<feature type="domain" description="HNH nuclease" evidence="1">
    <location>
        <begin position="128"/>
        <end position="178"/>
    </location>
</feature>
<keyword evidence="3" id="KW-1185">Reference proteome</keyword>
<dbReference type="InterPro" id="IPR002711">
    <property type="entry name" value="HNH"/>
</dbReference>
<gene>
    <name evidence="2" type="ORF">G3M56_004715</name>
</gene>
<dbReference type="InterPro" id="IPR052892">
    <property type="entry name" value="NA-targeting_endonuclease"/>
</dbReference>
<evidence type="ECO:0000313" key="2">
    <source>
        <dbReference type="EMBL" id="QQL45888.1"/>
    </source>
</evidence>
<keyword evidence="2" id="KW-0540">Nuclease</keyword>
<dbReference type="RefSeq" id="WP_164365564.1">
    <property type="nucleotide sequence ID" value="NZ_CP066776.1"/>
</dbReference>
<dbReference type="KEGG" id="soa:G3M56_004715"/>
<keyword evidence="2" id="KW-0378">Hydrolase</keyword>
<accession>A0A6B3LGP8</accession>
<organism evidence="2 3">
    <name type="scientific">Sulfuriroseicoccus oceanibius</name>
    <dbReference type="NCBI Taxonomy" id="2707525"/>
    <lineage>
        <taxon>Bacteria</taxon>
        <taxon>Pseudomonadati</taxon>
        <taxon>Verrucomicrobiota</taxon>
        <taxon>Verrucomicrobiia</taxon>
        <taxon>Verrucomicrobiales</taxon>
        <taxon>Verrucomicrobiaceae</taxon>
        <taxon>Sulfuriroseicoccus</taxon>
    </lineage>
</organism>
<dbReference type="Proteomes" id="UP000475117">
    <property type="component" value="Chromosome"/>
</dbReference>
<sequence>MRLPKITRRNARQALSEDLAEMPGGLTARLKGCTTDHLRRRKALKQLVNDHRFWEEIEHEPAPYGDSGIWFFKDCEFDITAVEDFDDEDIALTIREAFDRERKAMERLRTKFSGMASESRQREPIPEKVRIFVWQRDGGRCVSCGDNENLEFDHIIPFSKGGSATERNIQLLCRTCNASKGNTI</sequence>
<dbReference type="EMBL" id="CP066776">
    <property type="protein sequence ID" value="QQL45888.1"/>
    <property type="molecule type" value="Genomic_DNA"/>
</dbReference>
<evidence type="ECO:0000313" key="3">
    <source>
        <dbReference type="Proteomes" id="UP000475117"/>
    </source>
</evidence>